<dbReference type="Pfam" id="PF00005">
    <property type="entry name" value="ABC_tran"/>
    <property type="match status" value="1"/>
</dbReference>
<protein>
    <submittedName>
        <fullName evidence="6">ABC-2 type transport system ATP-binding protein</fullName>
    </submittedName>
</protein>
<keyword evidence="7" id="KW-1185">Reference proteome</keyword>
<dbReference type="GO" id="GO:0005524">
    <property type="term" value="F:ATP binding"/>
    <property type="evidence" value="ECO:0007669"/>
    <property type="project" value="UniProtKB-KW"/>
</dbReference>
<dbReference type="InterPro" id="IPR003593">
    <property type="entry name" value="AAA+_ATPase"/>
</dbReference>
<dbReference type="InterPro" id="IPR027417">
    <property type="entry name" value="P-loop_NTPase"/>
</dbReference>
<evidence type="ECO:0000259" key="5">
    <source>
        <dbReference type="PROSITE" id="PS50893"/>
    </source>
</evidence>
<dbReference type="RefSeq" id="WP_133983629.1">
    <property type="nucleotide sequence ID" value="NZ_SOCE01000002.1"/>
</dbReference>
<reference evidence="6 7" key="1">
    <citation type="submission" date="2019-03" db="EMBL/GenBank/DDBJ databases">
        <title>Genomic Encyclopedia of Type Strains, Phase III (KMG-III): the genomes of soil and plant-associated and newly described type strains.</title>
        <authorList>
            <person name="Whitman W."/>
        </authorList>
    </citation>
    <scope>NUCLEOTIDE SEQUENCE [LARGE SCALE GENOMIC DNA]</scope>
    <source>
        <strain evidence="6 7">VKM Ac-2575</strain>
    </source>
</reference>
<dbReference type="PANTHER" id="PTHR43335:SF4">
    <property type="entry name" value="ABC TRANSPORTER, ATP-BINDING PROTEIN"/>
    <property type="match status" value="1"/>
</dbReference>
<sequence>MIEIEELTKKYGSAVVVDRLTFSVRPGRVTGFLGPNGAGKSTTMRILLGLAKASSGTATIDGQPYCELRDPLRQVGALLEATPVQRGRTAYRFLLALAQTHGITLSRVEEVLDAVGLSSVAGRPAAEFSLGMRQRLGIAAVLLGEPSTLILDEPTNGLDPAGVHWLRNLLRAQAAEGRTVLVSSHLISEMALTADQLVVVGRGRLLADLPMAELTSGHASLEEAYLQLTGDAVEFSGGPR</sequence>
<keyword evidence="4 6" id="KW-0067">ATP-binding</keyword>
<dbReference type="PROSITE" id="PS00211">
    <property type="entry name" value="ABC_TRANSPORTER_1"/>
    <property type="match status" value="1"/>
</dbReference>
<keyword evidence="3" id="KW-0547">Nucleotide-binding</keyword>
<organism evidence="6 7">
    <name type="scientific">Kribbella voronezhensis</name>
    <dbReference type="NCBI Taxonomy" id="2512212"/>
    <lineage>
        <taxon>Bacteria</taxon>
        <taxon>Bacillati</taxon>
        <taxon>Actinomycetota</taxon>
        <taxon>Actinomycetes</taxon>
        <taxon>Propionibacteriales</taxon>
        <taxon>Kribbellaceae</taxon>
        <taxon>Kribbella</taxon>
    </lineage>
</organism>
<dbReference type="AlphaFoldDB" id="A0A4R7SZ81"/>
<dbReference type="InterPro" id="IPR017871">
    <property type="entry name" value="ABC_transporter-like_CS"/>
</dbReference>
<dbReference type="GO" id="GO:0016887">
    <property type="term" value="F:ATP hydrolysis activity"/>
    <property type="evidence" value="ECO:0007669"/>
    <property type="project" value="InterPro"/>
</dbReference>
<dbReference type="InterPro" id="IPR003439">
    <property type="entry name" value="ABC_transporter-like_ATP-bd"/>
</dbReference>
<dbReference type="OrthoDB" id="9804819at2"/>
<dbReference type="Proteomes" id="UP000295151">
    <property type="component" value="Unassembled WGS sequence"/>
</dbReference>
<dbReference type="PANTHER" id="PTHR43335">
    <property type="entry name" value="ABC TRANSPORTER, ATP-BINDING PROTEIN"/>
    <property type="match status" value="1"/>
</dbReference>
<keyword evidence="2" id="KW-0813">Transport</keyword>
<comment type="similarity">
    <text evidence="1">Belongs to the ABC transporter superfamily.</text>
</comment>
<dbReference type="SUPFAM" id="SSF52540">
    <property type="entry name" value="P-loop containing nucleoside triphosphate hydrolases"/>
    <property type="match status" value="1"/>
</dbReference>
<dbReference type="PROSITE" id="PS50893">
    <property type="entry name" value="ABC_TRANSPORTER_2"/>
    <property type="match status" value="1"/>
</dbReference>
<dbReference type="SMART" id="SM00382">
    <property type="entry name" value="AAA"/>
    <property type="match status" value="1"/>
</dbReference>
<evidence type="ECO:0000256" key="1">
    <source>
        <dbReference type="ARBA" id="ARBA00005417"/>
    </source>
</evidence>
<dbReference type="EMBL" id="SOCE01000002">
    <property type="protein sequence ID" value="TDU84046.1"/>
    <property type="molecule type" value="Genomic_DNA"/>
</dbReference>
<dbReference type="Gene3D" id="3.40.50.300">
    <property type="entry name" value="P-loop containing nucleotide triphosphate hydrolases"/>
    <property type="match status" value="1"/>
</dbReference>
<evidence type="ECO:0000256" key="3">
    <source>
        <dbReference type="ARBA" id="ARBA00022741"/>
    </source>
</evidence>
<evidence type="ECO:0000313" key="6">
    <source>
        <dbReference type="EMBL" id="TDU84046.1"/>
    </source>
</evidence>
<evidence type="ECO:0000313" key="7">
    <source>
        <dbReference type="Proteomes" id="UP000295151"/>
    </source>
</evidence>
<gene>
    <name evidence="6" type="ORF">EV138_6515</name>
</gene>
<comment type="caution">
    <text evidence="6">The sequence shown here is derived from an EMBL/GenBank/DDBJ whole genome shotgun (WGS) entry which is preliminary data.</text>
</comment>
<evidence type="ECO:0000256" key="2">
    <source>
        <dbReference type="ARBA" id="ARBA00022448"/>
    </source>
</evidence>
<evidence type="ECO:0000256" key="4">
    <source>
        <dbReference type="ARBA" id="ARBA00022840"/>
    </source>
</evidence>
<accession>A0A4R7SZ81</accession>
<feature type="domain" description="ABC transporter" evidence="5">
    <location>
        <begin position="2"/>
        <end position="227"/>
    </location>
</feature>
<name>A0A4R7SZ81_9ACTN</name>
<proteinExistence type="inferred from homology"/>